<protein>
    <submittedName>
        <fullName evidence="5">MtrB/PioB family decaheme-associated outer membrane protein</fullName>
    </submittedName>
</protein>
<evidence type="ECO:0000256" key="3">
    <source>
        <dbReference type="ARBA" id="ARBA00023237"/>
    </source>
</evidence>
<organism evidence="5 6">
    <name type="scientific">Roseateles violae</name>
    <dbReference type="NCBI Taxonomy" id="3058042"/>
    <lineage>
        <taxon>Bacteria</taxon>
        <taxon>Pseudomonadati</taxon>
        <taxon>Pseudomonadota</taxon>
        <taxon>Betaproteobacteria</taxon>
        <taxon>Burkholderiales</taxon>
        <taxon>Sphaerotilaceae</taxon>
        <taxon>Roseateles</taxon>
    </lineage>
</organism>
<dbReference type="EMBL" id="JAUHHC010000005">
    <property type="protein sequence ID" value="MDN3922443.1"/>
    <property type="molecule type" value="Genomic_DNA"/>
</dbReference>
<dbReference type="NCBIfam" id="TIGR03509">
    <property type="entry name" value="OMP_MtrB_PioB"/>
    <property type="match status" value="1"/>
</dbReference>
<gene>
    <name evidence="5" type="ORF">QWJ38_19300</name>
</gene>
<comment type="subcellular location">
    <subcellularLocation>
        <location evidence="1">Cell outer membrane</location>
    </subcellularLocation>
</comment>
<dbReference type="RefSeq" id="WP_290360746.1">
    <property type="nucleotide sequence ID" value="NZ_JAUHHC010000005.1"/>
</dbReference>
<evidence type="ECO:0000313" key="5">
    <source>
        <dbReference type="EMBL" id="MDN3922443.1"/>
    </source>
</evidence>
<keyword evidence="6" id="KW-1185">Reference proteome</keyword>
<evidence type="ECO:0000313" key="6">
    <source>
        <dbReference type="Proteomes" id="UP001228044"/>
    </source>
</evidence>
<keyword evidence="3" id="KW-0998">Cell outer membrane</keyword>
<dbReference type="InterPro" id="IPR020016">
    <property type="entry name" value="Decahaem-assoc_OM_MtrB/PioB"/>
</dbReference>
<evidence type="ECO:0000256" key="1">
    <source>
        <dbReference type="ARBA" id="ARBA00004442"/>
    </source>
</evidence>
<dbReference type="Gene3D" id="2.40.170.20">
    <property type="entry name" value="TonB-dependent receptor, beta-barrel domain"/>
    <property type="match status" value="2"/>
</dbReference>
<evidence type="ECO:0000256" key="2">
    <source>
        <dbReference type="ARBA" id="ARBA00023136"/>
    </source>
</evidence>
<keyword evidence="4" id="KW-0732">Signal</keyword>
<reference evidence="5 6" key="1">
    <citation type="submission" date="2023-06" db="EMBL/GenBank/DDBJ databases">
        <title>Pelomonas sp. PFR6 16S ribosomal RNA gene Genome sequencing and assembly.</title>
        <authorList>
            <person name="Woo H."/>
        </authorList>
    </citation>
    <scope>NUCLEOTIDE SEQUENCE [LARGE SCALE GENOMIC DNA]</scope>
    <source>
        <strain evidence="5 6">PFR6</strain>
    </source>
</reference>
<comment type="caution">
    <text evidence="5">The sequence shown here is derived from an EMBL/GenBank/DDBJ whole genome shotgun (WGS) entry which is preliminary data.</text>
</comment>
<dbReference type="InterPro" id="IPR036942">
    <property type="entry name" value="Beta-barrel_TonB_sf"/>
</dbReference>
<sequence length="673" mass="74944">MNHRHTWQASPAPLARGARRSLLAGAALLALGGPALAEDEEGPDIKTLTKPESTISVGGGYLSDDNRRFGQYSGLRKKGGYLLLDADILWRDDATGAWTRVFGRNVGLDSRELRGEYELQGNWSAFIDYNQIPRYDPLTINTGLAGIGTATQTLNGTALRDVMLDTRRDRTTLGFGKQLPAGFDFQVRYISEDKNGSRVFGRGTADFLADPIDYRSEQLEAILGYTSDKLQLQAGYYGTAFKNKNSVLDVNTGVDIALAPDNESHQIFLGGGYSFSPTTRANFKAAYTRGKQNETFYTTATRPSVTNTNLGGEVDTTLIQAGISSRPSSQLSLLANLRYEDRDDKTPLYQYIDASSSRDGFNTPFSRTTTQAKAEASYLLPIDLRLTGGVDYERRKRSVLAIRQASWRAENDETTLRFEVRRSLSETLNGSLALHWADRDGSDFLDANNNTAADLVDPIHFADRKREKLRLTLDWVPIETLSLQLIVDAARDKYHTRNLGPEDGRAQYISLDGNYQLNENWQLLGWISNDDSKLNQTTRSNSANGTLVPVQNWEARMRNKGEAYGLGLRGKIGSAFDLGADLQYAKDTNVYQLNAVMPPEALLPDIGTKHTTARLFGQYAVKKNLSVRMDLGYDRFNTNDWTWAGWRFTDGTTVVNPNTSSTFFGLSLVYRMW</sequence>
<proteinExistence type="predicted"/>
<accession>A0ABT8DWN9</accession>
<feature type="signal peptide" evidence="4">
    <location>
        <begin position="1"/>
        <end position="37"/>
    </location>
</feature>
<dbReference type="Proteomes" id="UP001228044">
    <property type="component" value="Unassembled WGS sequence"/>
</dbReference>
<dbReference type="Pfam" id="PF11854">
    <property type="entry name" value="MtrB_PioB"/>
    <property type="match status" value="1"/>
</dbReference>
<keyword evidence="2" id="KW-0472">Membrane</keyword>
<name>A0ABT8DWN9_9BURK</name>
<dbReference type="SUPFAM" id="SSF56935">
    <property type="entry name" value="Porins"/>
    <property type="match status" value="2"/>
</dbReference>
<feature type="chain" id="PRO_5047256836" evidence="4">
    <location>
        <begin position="38"/>
        <end position="673"/>
    </location>
</feature>
<evidence type="ECO:0000256" key="4">
    <source>
        <dbReference type="SAM" id="SignalP"/>
    </source>
</evidence>